<dbReference type="GO" id="GO:1990573">
    <property type="term" value="P:potassium ion import across plasma membrane"/>
    <property type="evidence" value="ECO:0007669"/>
    <property type="project" value="TreeGrafter"/>
</dbReference>
<dbReference type="InterPro" id="IPR038702">
    <property type="entry name" value="Na/K_ATPase_sub_beta_sf"/>
</dbReference>
<evidence type="ECO:0008006" key="10">
    <source>
        <dbReference type="Google" id="ProtNLM"/>
    </source>
</evidence>
<dbReference type="Pfam" id="PF00287">
    <property type="entry name" value="Na_K-ATPase"/>
    <property type="match status" value="1"/>
</dbReference>
<keyword evidence="3 7" id="KW-0812">Transmembrane</keyword>
<dbReference type="Gene3D" id="2.60.40.1660">
    <property type="entry name" value="Na, k-atpase alpha subunit"/>
    <property type="match status" value="1"/>
</dbReference>
<comment type="similarity">
    <text evidence="2">Belongs to the X(+)/potassium ATPases subunit beta family.</text>
</comment>
<keyword evidence="4" id="KW-0735">Signal-anchor</keyword>
<dbReference type="GO" id="GO:0036376">
    <property type="term" value="P:sodium ion export across plasma membrane"/>
    <property type="evidence" value="ECO:0007669"/>
    <property type="project" value="TreeGrafter"/>
</dbReference>
<dbReference type="GO" id="GO:0001671">
    <property type="term" value="F:ATPase activator activity"/>
    <property type="evidence" value="ECO:0007669"/>
    <property type="project" value="TreeGrafter"/>
</dbReference>
<evidence type="ECO:0000256" key="4">
    <source>
        <dbReference type="ARBA" id="ARBA00022968"/>
    </source>
</evidence>
<dbReference type="AlphaFoldDB" id="A0A6H5GQJ8"/>
<dbReference type="GO" id="GO:0006883">
    <property type="term" value="P:intracellular sodium ion homeostasis"/>
    <property type="evidence" value="ECO:0007669"/>
    <property type="project" value="TreeGrafter"/>
</dbReference>
<dbReference type="PANTHER" id="PTHR11523:SF31">
    <property type="entry name" value="AT04468P-RELATED"/>
    <property type="match status" value="1"/>
</dbReference>
<dbReference type="GO" id="GO:0005890">
    <property type="term" value="C:sodium:potassium-exchanging ATPase complex"/>
    <property type="evidence" value="ECO:0007669"/>
    <property type="project" value="InterPro"/>
</dbReference>
<keyword evidence="6 7" id="KW-0472">Membrane</keyword>
<evidence type="ECO:0000256" key="1">
    <source>
        <dbReference type="ARBA" id="ARBA00004606"/>
    </source>
</evidence>
<evidence type="ECO:0000256" key="7">
    <source>
        <dbReference type="SAM" id="Phobius"/>
    </source>
</evidence>
<dbReference type="OrthoDB" id="5912413at2759"/>
<keyword evidence="9" id="KW-1185">Reference proteome</keyword>
<proteinExistence type="inferred from homology"/>
<organism evidence="8 9">
    <name type="scientific">Nesidiocoris tenuis</name>
    <dbReference type="NCBI Taxonomy" id="355587"/>
    <lineage>
        <taxon>Eukaryota</taxon>
        <taxon>Metazoa</taxon>
        <taxon>Ecdysozoa</taxon>
        <taxon>Arthropoda</taxon>
        <taxon>Hexapoda</taxon>
        <taxon>Insecta</taxon>
        <taxon>Pterygota</taxon>
        <taxon>Neoptera</taxon>
        <taxon>Paraneoptera</taxon>
        <taxon>Hemiptera</taxon>
        <taxon>Heteroptera</taxon>
        <taxon>Panheteroptera</taxon>
        <taxon>Cimicomorpha</taxon>
        <taxon>Miridae</taxon>
        <taxon>Dicyphina</taxon>
        <taxon>Nesidiocoris</taxon>
    </lineage>
</organism>
<comment type="subcellular location">
    <subcellularLocation>
        <location evidence="1">Membrane</location>
        <topology evidence="1">Single-pass type II membrane protein</topology>
    </subcellularLocation>
</comment>
<protein>
    <recommendedName>
        <fullName evidence="10">Sodium/potassium-transporting ATPase subunit beta</fullName>
    </recommendedName>
</protein>
<evidence type="ECO:0000313" key="8">
    <source>
        <dbReference type="EMBL" id="CAB0005208.1"/>
    </source>
</evidence>
<name>A0A6H5GQJ8_9HEMI</name>
<dbReference type="GO" id="GO:0030007">
    <property type="term" value="P:intracellular potassium ion homeostasis"/>
    <property type="evidence" value="ECO:0007669"/>
    <property type="project" value="TreeGrafter"/>
</dbReference>
<dbReference type="InterPro" id="IPR000402">
    <property type="entry name" value="Na/K_ATPase_sub_beta"/>
</dbReference>
<evidence type="ECO:0000256" key="3">
    <source>
        <dbReference type="ARBA" id="ARBA00022692"/>
    </source>
</evidence>
<reference evidence="8 9" key="1">
    <citation type="submission" date="2020-02" db="EMBL/GenBank/DDBJ databases">
        <authorList>
            <person name="Ferguson B K."/>
        </authorList>
    </citation>
    <scope>NUCLEOTIDE SEQUENCE [LARGE SCALE GENOMIC DNA]</scope>
</reference>
<dbReference type="Proteomes" id="UP000479000">
    <property type="component" value="Unassembled WGS sequence"/>
</dbReference>
<feature type="transmembrane region" description="Helical" evidence="7">
    <location>
        <begin position="63"/>
        <end position="85"/>
    </location>
</feature>
<sequence length="350" mass="39797">MWPGNLRPRLRLFISPSILGPSSSSSANAHTRPKSTTLSTLWLTPERFRKASKISTLDGMKLMIFYIIFYLILAILFMICIYGLLLSTNEKYPTYTLGSSLIGTNPGLGFRPMPDNFLEGNAVIWMIPSNKTNVDSWVASMDDYLTVYKSPPTKKGARQMCDYDSPATEGKVCNVDVDSSDWGMCTSAHKYGFAKSSPCVFIKLNRQNNAFNRLRLNLFFILQIYGWVPEYYNNTNDLPAEMPDDLKTYIKKIKDVNMLNTVWISCHGETPTDKENIGPMEMYPVRGFPGYYYPFTNQDGYLSPLVAIHFRRPAMHSLIAVECRIWAKNAQYSKAANDRQGSVHFELLLD</sequence>
<dbReference type="EMBL" id="CADCXU010016005">
    <property type="protein sequence ID" value="CAB0005208.1"/>
    <property type="molecule type" value="Genomic_DNA"/>
</dbReference>
<evidence type="ECO:0000256" key="6">
    <source>
        <dbReference type="ARBA" id="ARBA00023136"/>
    </source>
</evidence>
<evidence type="ECO:0000256" key="2">
    <source>
        <dbReference type="ARBA" id="ARBA00005876"/>
    </source>
</evidence>
<dbReference type="PANTHER" id="PTHR11523">
    <property type="entry name" value="SODIUM/POTASSIUM-DEPENDENT ATPASE BETA SUBUNIT"/>
    <property type="match status" value="1"/>
</dbReference>
<keyword evidence="5 7" id="KW-1133">Transmembrane helix</keyword>
<evidence type="ECO:0000313" key="9">
    <source>
        <dbReference type="Proteomes" id="UP000479000"/>
    </source>
</evidence>
<gene>
    <name evidence="8" type="ORF">NTEN_LOCUS10685</name>
</gene>
<evidence type="ECO:0000256" key="5">
    <source>
        <dbReference type="ARBA" id="ARBA00022989"/>
    </source>
</evidence>
<accession>A0A6H5GQJ8</accession>